<feature type="domain" description="Release factor glutamine methyltransferase N-terminal" evidence="7">
    <location>
        <begin position="5"/>
        <end position="75"/>
    </location>
</feature>
<dbReference type="Gene3D" id="3.40.50.150">
    <property type="entry name" value="Vaccinia Virus protein VP39"/>
    <property type="match status" value="1"/>
</dbReference>
<dbReference type="NCBIfam" id="TIGR03534">
    <property type="entry name" value="RF_mod_PrmC"/>
    <property type="match status" value="1"/>
</dbReference>
<dbReference type="InterPro" id="IPR019874">
    <property type="entry name" value="RF_methyltr_PrmC"/>
</dbReference>
<evidence type="ECO:0000313" key="9">
    <source>
        <dbReference type="Proteomes" id="UP001549162"/>
    </source>
</evidence>
<dbReference type="SUPFAM" id="SSF53335">
    <property type="entry name" value="S-adenosyl-L-methionine-dependent methyltransferases"/>
    <property type="match status" value="1"/>
</dbReference>
<feature type="binding site" evidence="5">
    <location>
        <position position="142"/>
    </location>
    <ligand>
        <name>S-adenosyl-L-methionine</name>
        <dbReference type="ChEBI" id="CHEBI:59789"/>
    </ligand>
</feature>
<dbReference type="InterPro" id="IPR004556">
    <property type="entry name" value="HemK-like"/>
</dbReference>
<keyword evidence="1 5" id="KW-0489">Methyltransferase</keyword>
<evidence type="ECO:0000256" key="1">
    <source>
        <dbReference type="ARBA" id="ARBA00022603"/>
    </source>
</evidence>
<evidence type="ECO:0000259" key="7">
    <source>
        <dbReference type="Pfam" id="PF17827"/>
    </source>
</evidence>
<dbReference type="InterPro" id="IPR002052">
    <property type="entry name" value="DNA_methylase_N6_adenine_CS"/>
</dbReference>
<feature type="binding site" evidence="5">
    <location>
        <begin position="120"/>
        <end position="124"/>
    </location>
    <ligand>
        <name>S-adenosyl-L-methionine</name>
        <dbReference type="ChEBI" id="CHEBI:59789"/>
    </ligand>
</feature>
<comment type="function">
    <text evidence="5">Methylates the class 1 translation termination release factors RF1/PrfA and RF2/PrfB on the glutamine residue of the universally conserved GGQ motif.</text>
</comment>
<dbReference type="GO" id="GO:0032259">
    <property type="term" value="P:methylation"/>
    <property type="evidence" value="ECO:0007669"/>
    <property type="project" value="UniProtKB-KW"/>
</dbReference>
<organism evidence="8 9">
    <name type="scientific">Peptoniphilus olsenii</name>
    <dbReference type="NCBI Taxonomy" id="411570"/>
    <lineage>
        <taxon>Bacteria</taxon>
        <taxon>Bacillati</taxon>
        <taxon>Bacillota</taxon>
        <taxon>Tissierellia</taxon>
        <taxon>Tissierellales</taxon>
        <taxon>Peptoniphilaceae</taxon>
        <taxon>Peptoniphilus</taxon>
    </lineage>
</organism>
<proteinExistence type="inferred from homology"/>
<sequence length="276" mass="31656">MNITEALNEGEKYLKDIKYSSSSKELRYILSHLLNKDISYLFAHSEQKLSPLIEKKYIEILNRRRRGEPLQYILGKTEFFGRDFIVNKNVLIPRQDTELSIEILLDIIKNNNIDSILDIGTGSGAVAITVNSESNINTTACDISKKALEVASDNAKLLHSNVLFIESNLFDNIDGTFDIIYSNPPYIERKEIDNLQVEVKNFEPRLALDGGIDGLYFYKNIIKKAPFFLNKDGYLIFEIGYNQGHELVKLMCKNFETKIYKDLNNLDRVIVGKMRS</sequence>
<dbReference type="Pfam" id="PF05175">
    <property type="entry name" value="MTS"/>
    <property type="match status" value="1"/>
</dbReference>
<protein>
    <recommendedName>
        <fullName evidence="5">Release factor glutamine methyltransferase</fullName>
        <shortName evidence="5">RF MTase</shortName>
        <ecNumber evidence="5">2.1.1.297</ecNumber>
    </recommendedName>
    <alternativeName>
        <fullName evidence="5">N5-glutamine methyltransferase PrmC</fullName>
    </alternativeName>
    <alternativeName>
        <fullName evidence="5">Protein-(glutamine-N5) MTase PrmC</fullName>
    </alternativeName>
    <alternativeName>
        <fullName evidence="5">Protein-glutamine N-methyltransferase PrmC</fullName>
    </alternativeName>
</protein>
<dbReference type="PANTHER" id="PTHR18895">
    <property type="entry name" value="HEMK METHYLTRANSFERASE"/>
    <property type="match status" value="1"/>
</dbReference>
<dbReference type="Pfam" id="PF17827">
    <property type="entry name" value="PrmC_N"/>
    <property type="match status" value="1"/>
</dbReference>
<dbReference type="CDD" id="cd02440">
    <property type="entry name" value="AdoMet_MTases"/>
    <property type="match status" value="1"/>
</dbReference>
<name>A0ABV2J9A8_9FIRM</name>
<keyword evidence="2 5" id="KW-0808">Transferase</keyword>
<feature type="binding site" evidence="5">
    <location>
        <position position="183"/>
    </location>
    <ligand>
        <name>S-adenosyl-L-methionine</name>
        <dbReference type="ChEBI" id="CHEBI:59789"/>
    </ligand>
</feature>
<dbReference type="RefSeq" id="WP_354366513.1">
    <property type="nucleotide sequence ID" value="NZ_JBEPMA010000001.1"/>
</dbReference>
<dbReference type="InterPro" id="IPR029063">
    <property type="entry name" value="SAM-dependent_MTases_sf"/>
</dbReference>
<feature type="binding site" evidence="5">
    <location>
        <begin position="183"/>
        <end position="186"/>
    </location>
    <ligand>
        <name>substrate</name>
    </ligand>
</feature>
<evidence type="ECO:0000256" key="3">
    <source>
        <dbReference type="ARBA" id="ARBA00022691"/>
    </source>
</evidence>
<dbReference type="Proteomes" id="UP001549162">
    <property type="component" value="Unassembled WGS sequence"/>
</dbReference>
<evidence type="ECO:0000259" key="6">
    <source>
        <dbReference type="Pfam" id="PF05175"/>
    </source>
</evidence>
<dbReference type="InterPro" id="IPR007848">
    <property type="entry name" value="Small_mtfrase_dom"/>
</dbReference>
<evidence type="ECO:0000256" key="2">
    <source>
        <dbReference type="ARBA" id="ARBA00022679"/>
    </source>
</evidence>
<dbReference type="Gene3D" id="1.10.8.10">
    <property type="entry name" value="DNA helicase RuvA subunit, C-terminal domain"/>
    <property type="match status" value="1"/>
</dbReference>
<evidence type="ECO:0000256" key="5">
    <source>
        <dbReference type="HAMAP-Rule" id="MF_02126"/>
    </source>
</evidence>
<accession>A0ABV2J9A8</accession>
<evidence type="ECO:0000313" key="8">
    <source>
        <dbReference type="EMBL" id="MET3616505.1"/>
    </source>
</evidence>
<dbReference type="EC" id="2.1.1.297" evidence="5"/>
<feature type="domain" description="Methyltransferase small" evidence="6">
    <location>
        <begin position="102"/>
        <end position="193"/>
    </location>
</feature>
<comment type="similarity">
    <text evidence="5">Belongs to the protein N5-glutamine methyltransferase family. PrmC subfamily.</text>
</comment>
<dbReference type="PROSITE" id="PS00092">
    <property type="entry name" value="N6_MTASE"/>
    <property type="match status" value="1"/>
</dbReference>
<keyword evidence="3 5" id="KW-0949">S-adenosyl-L-methionine</keyword>
<dbReference type="HAMAP" id="MF_02126">
    <property type="entry name" value="RF_methyltr_PrmC"/>
    <property type="match status" value="1"/>
</dbReference>
<keyword evidence="9" id="KW-1185">Reference proteome</keyword>
<comment type="caution">
    <text evidence="5">Lacks conserved residue(s) required for the propagation of feature annotation.</text>
</comment>
<dbReference type="InterPro" id="IPR050320">
    <property type="entry name" value="N5-glutamine_MTase"/>
</dbReference>
<comment type="caution">
    <text evidence="8">The sequence shown here is derived from an EMBL/GenBank/DDBJ whole genome shotgun (WGS) entry which is preliminary data.</text>
</comment>
<gene>
    <name evidence="5" type="primary">prmC</name>
    <name evidence="8" type="ORF">ABID14_000125</name>
</gene>
<evidence type="ECO:0000256" key="4">
    <source>
        <dbReference type="ARBA" id="ARBA00048391"/>
    </source>
</evidence>
<dbReference type="EMBL" id="JBEPMA010000001">
    <property type="protein sequence ID" value="MET3616505.1"/>
    <property type="molecule type" value="Genomic_DNA"/>
</dbReference>
<dbReference type="GO" id="GO:0102559">
    <property type="term" value="F:peptide chain release factor N(5)-glutamine methyltransferase activity"/>
    <property type="evidence" value="ECO:0007669"/>
    <property type="project" value="UniProtKB-EC"/>
</dbReference>
<reference evidence="8 9" key="1">
    <citation type="submission" date="2024-06" db="EMBL/GenBank/DDBJ databases">
        <title>Genomic Encyclopedia of Type Strains, Phase IV (KMG-IV): sequencing the most valuable type-strain genomes for metagenomic binning, comparative biology and taxonomic classification.</title>
        <authorList>
            <person name="Goeker M."/>
        </authorList>
    </citation>
    <scope>NUCLEOTIDE SEQUENCE [LARGE SCALE GENOMIC DNA]</scope>
    <source>
        <strain evidence="8 9">DSM 21460</strain>
    </source>
</reference>
<comment type="catalytic activity">
    <reaction evidence="4 5">
        <text>L-glutaminyl-[peptide chain release factor] + S-adenosyl-L-methionine = N(5)-methyl-L-glutaminyl-[peptide chain release factor] + S-adenosyl-L-homocysteine + H(+)</text>
        <dbReference type="Rhea" id="RHEA:42896"/>
        <dbReference type="Rhea" id="RHEA-COMP:10271"/>
        <dbReference type="Rhea" id="RHEA-COMP:10272"/>
        <dbReference type="ChEBI" id="CHEBI:15378"/>
        <dbReference type="ChEBI" id="CHEBI:30011"/>
        <dbReference type="ChEBI" id="CHEBI:57856"/>
        <dbReference type="ChEBI" id="CHEBI:59789"/>
        <dbReference type="ChEBI" id="CHEBI:61891"/>
        <dbReference type="EC" id="2.1.1.297"/>
    </reaction>
</comment>
<dbReference type="NCBIfam" id="TIGR00536">
    <property type="entry name" value="hemK_fam"/>
    <property type="match status" value="1"/>
</dbReference>
<dbReference type="PANTHER" id="PTHR18895:SF74">
    <property type="entry name" value="MTRF1L RELEASE FACTOR GLUTAMINE METHYLTRANSFERASE"/>
    <property type="match status" value="1"/>
</dbReference>
<dbReference type="InterPro" id="IPR040758">
    <property type="entry name" value="PrmC_N"/>
</dbReference>